<dbReference type="SUPFAM" id="SSF52743">
    <property type="entry name" value="Subtilisin-like"/>
    <property type="match status" value="1"/>
</dbReference>
<dbReference type="InterPro" id="IPR036852">
    <property type="entry name" value="Peptidase_S8/S53_dom_sf"/>
</dbReference>
<evidence type="ECO:0000256" key="2">
    <source>
        <dbReference type="ARBA" id="ARBA00022670"/>
    </source>
</evidence>
<keyword evidence="3" id="KW-0378">Hydrolase</keyword>
<dbReference type="PANTHER" id="PTHR43806:SF11">
    <property type="entry name" value="CEREVISIN-RELATED"/>
    <property type="match status" value="1"/>
</dbReference>
<keyword evidence="2" id="KW-0645">Protease</keyword>
<dbReference type="GO" id="GO:0004252">
    <property type="term" value="F:serine-type endopeptidase activity"/>
    <property type="evidence" value="ECO:0007669"/>
    <property type="project" value="InterPro"/>
</dbReference>
<evidence type="ECO:0000313" key="8">
    <source>
        <dbReference type="Proteomes" id="UP000037267"/>
    </source>
</evidence>
<evidence type="ECO:0000256" key="5">
    <source>
        <dbReference type="PROSITE-ProRule" id="PRU01240"/>
    </source>
</evidence>
<dbReference type="GO" id="GO:0006508">
    <property type="term" value="P:proteolysis"/>
    <property type="evidence" value="ECO:0007669"/>
    <property type="project" value="UniProtKB-KW"/>
</dbReference>
<dbReference type="PROSITE" id="PS51892">
    <property type="entry name" value="SUBTILASE"/>
    <property type="match status" value="1"/>
</dbReference>
<keyword evidence="8" id="KW-1185">Reference proteome</keyword>
<keyword evidence="4" id="KW-0720">Serine protease</keyword>
<protein>
    <recommendedName>
        <fullName evidence="6">Fibronectin type-III domain-containing protein</fullName>
    </recommendedName>
</protein>
<dbReference type="PROSITE" id="PS50853">
    <property type="entry name" value="FN3"/>
    <property type="match status" value="1"/>
</dbReference>
<dbReference type="SMART" id="SM00060">
    <property type="entry name" value="FN3"/>
    <property type="match status" value="1"/>
</dbReference>
<dbReference type="PRINTS" id="PR00723">
    <property type="entry name" value="SUBTILISIN"/>
</dbReference>
<proteinExistence type="inferred from homology"/>
<evidence type="ECO:0000313" key="7">
    <source>
        <dbReference type="EMBL" id="KNF07975.1"/>
    </source>
</evidence>
<dbReference type="PANTHER" id="PTHR43806">
    <property type="entry name" value="PEPTIDASE S8"/>
    <property type="match status" value="1"/>
</dbReference>
<dbReference type="InterPro" id="IPR003961">
    <property type="entry name" value="FN3_dom"/>
</dbReference>
<dbReference type="EMBL" id="LGSS01000010">
    <property type="protein sequence ID" value="KNF07975.1"/>
    <property type="molecule type" value="Genomic_DNA"/>
</dbReference>
<dbReference type="InterPro" id="IPR050131">
    <property type="entry name" value="Peptidase_S8_subtilisin-like"/>
</dbReference>
<dbReference type="InterPro" id="IPR036573">
    <property type="entry name" value="CBM_sf_5/12"/>
</dbReference>
<feature type="domain" description="Fibronectin type-III" evidence="6">
    <location>
        <begin position="488"/>
        <end position="573"/>
    </location>
</feature>
<dbReference type="InterPro" id="IPR000209">
    <property type="entry name" value="Peptidase_S8/S53_dom"/>
</dbReference>
<evidence type="ECO:0000256" key="1">
    <source>
        <dbReference type="ARBA" id="ARBA00011073"/>
    </source>
</evidence>
<dbReference type="PATRIC" id="fig|1503.3.peg.29"/>
<sequence>MKNFKLFKKIVSITIALSLVLLNFTPFINNTLVLAKEEIKTRVVVKIEDNADITYENNIKDSKELIKQYPQLNEVLDKYPHLEFEQLFESIEEEQVQESNTYYSESSESDVSNLLNYYVVEVSNESQGRIIVEVLEKLDFIETAYIEGKPVQPTSVYPYDDPRYPRQGYLKPAPLGIDAEYAWKLKGGDGKGITFVDVEQGWALNHEDLIEKDIKLISGVNRMFYEHGTSVLGEVVAMDNNIGNVGITPNANAKVVSQWRTNSKYSTADAILSAVNNMNPGDVLLLEAQTNYSGYSSYLPVEVEPAVFDAIRFGTDKGIVIVEAAGNGSNDLDNFKDIHGKQVLNRNSRDFKDSGAIMVGAATSSVPHQKSKFSNYGSRIDTYGWGDSIDTLSGTPEKPNLYTSYFNGTSGASPIVSGAAIAIQGIAKEMFGKVYSPEKLRDILSDPSTGTLSANPTNDKIGVMPNLKAILDKIIGSSDEIDKELPNAPSDLTYTSKTEKNISLKWNESTDNIKVEKYEVYRDNKFIGFSRTRTYEDVDLEPDKEYKYYVVAIDSSGNKSLPSNEIAVKTDPSKVTTYPEWDSNKAYNGGDIVTYKGITYRAKWWSVPGYAPDTKVINEWETPWEVYKY</sequence>
<dbReference type="Pfam" id="PF00082">
    <property type="entry name" value="Peptidase_S8"/>
    <property type="match status" value="1"/>
</dbReference>
<dbReference type="InterPro" id="IPR034073">
    <property type="entry name" value="Subtilisin_DY-like_dom"/>
</dbReference>
<dbReference type="InterPro" id="IPR036116">
    <property type="entry name" value="FN3_sf"/>
</dbReference>
<evidence type="ECO:0000256" key="4">
    <source>
        <dbReference type="ARBA" id="ARBA00022825"/>
    </source>
</evidence>
<dbReference type="Pfam" id="PF00041">
    <property type="entry name" value="fn3"/>
    <property type="match status" value="1"/>
</dbReference>
<dbReference type="CDD" id="cd12215">
    <property type="entry name" value="ChiC_BD"/>
    <property type="match status" value="1"/>
</dbReference>
<dbReference type="GO" id="GO:0004553">
    <property type="term" value="F:hydrolase activity, hydrolyzing O-glycosyl compounds"/>
    <property type="evidence" value="ECO:0007669"/>
    <property type="project" value="InterPro"/>
</dbReference>
<dbReference type="STRING" id="1503.CLPU_10c00290"/>
<comment type="caution">
    <text evidence="5">Lacks conserved residue(s) required for the propagation of feature annotation.</text>
</comment>
<dbReference type="Pfam" id="PF02839">
    <property type="entry name" value="CBM_5_12"/>
    <property type="match status" value="1"/>
</dbReference>
<comment type="caution">
    <text evidence="7">The sequence shown here is derived from an EMBL/GenBank/DDBJ whole genome shotgun (WGS) entry which is preliminary data.</text>
</comment>
<dbReference type="SMART" id="SM00495">
    <property type="entry name" value="ChtBD3"/>
    <property type="match status" value="1"/>
</dbReference>
<dbReference type="CDD" id="cd04843">
    <property type="entry name" value="Peptidases_S8_11"/>
    <property type="match status" value="1"/>
</dbReference>
<evidence type="ECO:0000259" key="6">
    <source>
        <dbReference type="PROSITE" id="PS50853"/>
    </source>
</evidence>
<name>A0A0L0W9K0_GOTPU</name>
<dbReference type="AlphaFoldDB" id="A0A0L0W9K0"/>
<gene>
    <name evidence="7" type="ORF">CLPU_10c00290</name>
</gene>
<dbReference type="InterPro" id="IPR015500">
    <property type="entry name" value="Peptidase_S8_subtilisin-rel"/>
</dbReference>
<dbReference type="Gene3D" id="3.40.50.200">
    <property type="entry name" value="Peptidase S8/S53 domain"/>
    <property type="match status" value="1"/>
</dbReference>
<dbReference type="GO" id="GO:0005975">
    <property type="term" value="P:carbohydrate metabolic process"/>
    <property type="evidence" value="ECO:0007669"/>
    <property type="project" value="InterPro"/>
</dbReference>
<dbReference type="PROSITE" id="PS00138">
    <property type="entry name" value="SUBTILASE_SER"/>
    <property type="match status" value="1"/>
</dbReference>
<evidence type="ECO:0000256" key="3">
    <source>
        <dbReference type="ARBA" id="ARBA00022801"/>
    </source>
</evidence>
<dbReference type="Proteomes" id="UP000037267">
    <property type="component" value="Unassembled WGS sequence"/>
</dbReference>
<accession>A0A0L0W9K0</accession>
<reference evidence="8" key="1">
    <citation type="submission" date="2015-07" db="EMBL/GenBank/DDBJ databases">
        <title>Draft genome sequence of the purine-degrading Gottschalkia purinilyticum DSM 1384 (formerly Clostridium purinilyticum).</title>
        <authorList>
            <person name="Poehlein A."/>
            <person name="Schiel-Bengelsdorf B."/>
            <person name="Bengelsdorf F.R."/>
            <person name="Daniel R."/>
            <person name="Duerre P."/>
        </authorList>
    </citation>
    <scope>NUCLEOTIDE SEQUENCE [LARGE SCALE GENOMIC DNA]</scope>
    <source>
        <strain evidence="8">DSM 1384</strain>
    </source>
</reference>
<dbReference type="SUPFAM" id="SSF51055">
    <property type="entry name" value="Carbohydrate binding domain"/>
    <property type="match status" value="1"/>
</dbReference>
<dbReference type="OrthoDB" id="9798386at2"/>
<organism evidence="7 8">
    <name type="scientific">Gottschalkia purinilytica</name>
    <name type="common">Clostridium purinilyticum</name>
    <dbReference type="NCBI Taxonomy" id="1503"/>
    <lineage>
        <taxon>Bacteria</taxon>
        <taxon>Bacillati</taxon>
        <taxon>Bacillota</taxon>
        <taxon>Tissierellia</taxon>
        <taxon>Tissierellales</taxon>
        <taxon>Gottschalkiaceae</taxon>
        <taxon>Gottschalkia</taxon>
    </lineage>
</organism>
<dbReference type="GO" id="GO:0005576">
    <property type="term" value="C:extracellular region"/>
    <property type="evidence" value="ECO:0007669"/>
    <property type="project" value="InterPro"/>
</dbReference>
<dbReference type="GO" id="GO:0030246">
    <property type="term" value="F:carbohydrate binding"/>
    <property type="evidence" value="ECO:0007669"/>
    <property type="project" value="InterPro"/>
</dbReference>
<dbReference type="CDD" id="cd00063">
    <property type="entry name" value="FN3"/>
    <property type="match status" value="1"/>
</dbReference>
<dbReference type="InterPro" id="IPR003610">
    <property type="entry name" value="CBM5/12"/>
</dbReference>
<dbReference type="Gene3D" id="2.10.10.20">
    <property type="entry name" value="Carbohydrate-binding module superfamily 5/12"/>
    <property type="match status" value="1"/>
</dbReference>
<dbReference type="RefSeq" id="WP_050355626.1">
    <property type="nucleotide sequence ID" value="NZ_LGSS01000010.1"/>
</dbReference>
<dbReference type="InterPro" id="IPR013783">
    <property type="entry name" value="Ig-like_fold"/>
</dbReference>
<comment type="similarity">
    <text evidence="1 5">Belongs to the peptidase S8 family.</text>
</comment>
<dbReference type="SUPFAM" id="SSF49265">
    <property type="entry name" value="Fibronectin type III"/>
    <property type="match status" value="1"/>
</dbReference>
<dbReference type="Gene3D" id="2.60.40.10">
    <property type="entry name" value="Immunoglobulins"/>
    <property type="match status" value="1"/>
</dbReference>
<dbReference type="InterPro" id="IPR023828">
    <property type="entry name" value="Peptidase_S8_Ser-AS"/>
</dbReference>